<dbReference type="PANTHER" id="PTHR45766:SF6">
    <property type="entry name" value="SWI_SNF-RELATED MATRIX-ASSOCIATED ACTIN-DEPENDENT REGULATOR OF CHROMATIN SUBFAMILY A-LIKE PROTEIN 1"/>
    <property type="match status" value="1"/>
</dbReference>
<comment type="caution">
    <text evidence="4">The sequence shown here is derived from an EMBL/GenBank/DDBJ whole genome shotgun (WGS) entry which is preliminary data.</text>
</comment>
<keyword evidence="4" id="KW-0547">Nucleotide-binding</keyword>
<feature type="domain" description="Helicase ATP-binding" evidence="2">
    <location>
        <begin position="264"/>
        <end position="419"/>
    </location>
</feature>
<evidence type="ECO:0000259" key="2">
    <source>
        <dbReference type="PROSITE" id="PS51192"/>
    </source>
</evidence>
<evidence type="ECO:0000256" key="1">
    <source>
        <dbReference type="ARBA" id="ARBA00022801"/>
    </source>
</evidence>
<dbReference type="PROSITE" id="PS51192">
    <property type="entry name" value="HELICASE_ATP_BIND_1"/>
    <property type="match status" value="1"/>
</dbReference>
<dbReference type="Gene3D" id="3.30.870.10">
    <property type="entry name" value="Endonuclease Chain A"/>
    <property type="match status" value="1"/>
</dbReference>
<dbReference type="PROSITE" id="PS51194">
    <property type="entry name" value="HELICASE_CTER"/>
    <property type="match status" value="1"/>
</dbReference>
<organism evidence="4 5">
    <name type="scientific">Moheibacter stercoris</name>
    <dbReference type="NCBI Taxonomy" id="1628251"/>
    <lineage>
        <taxon>Bacteria</taxon>
        <taxon>Pseudomonadati</taxon>
        <taxon>Bacteroidota</taxon>
        <taxon>Flavobacteriia</taxon>
        <taxon>Flavobacteriales</taxon>
        <taxon>Weeksellaceae</taxon>
        <taxon>Moheibacter</taxon>
    </lineage>
</organism>
<dbReference type="Pfam" id="PF00271">
    <property type="entry name" value="Helicase_C"/>
    <property type="match status" value="1"/>
</dbReference>
<dbReference type="SUPFAM" id="SSF52540">
    <property type="entry name" value="P-loop containing nucleoside triphosphate hydrolases"/>
    <property type="match status" value="2"/>
</dbReference>
<dbReference type="Gene3D" id="3.40.50.300">
    <property type="entry name" value="P-loop containing nucleotide triphosphate hydrolases"/>
    <property type="match status" value="1"/>
</dbReference>
<reference evidence="4 5" key="1">
    <citation type="submission" date="2024-06" db="EMBL/GenBank/DDBJ databases">
        <title>Genomic Encyclopedia of Type Strains, Phase IV (KMG-IV): sequencing the most valuable type-strain genomes for metagenomic binning, comparative biology and taxonomic classification.</title>
        <authorList>
            <person name="Goeker M."/>
        </authorList>
    </citation>
    <scope>NUCLEOTIDE SEQUENCE [LARGE SCALE GENOMIC DNA]</scope>
    <source>
        <strain evidence="4 5">DSM 29388</strain>
    </source>
</reference>
<dbReference type="InterPro" id="IPR000330">
    <property type="entry name" value="SNF2_N"/>
</dbReference>
<dbReference type="InterPro" id="IPR027417">
    <property type="entry name" value="P-loop_NTPase"/>
</dbReference>
<protein>
    <submittedName>
        <fullName evidence="4">SNF2 family DNA or RNA helicase</fullName>
    </submittedName>
</protein>
<dbReference type="InterPro" id="IPR038718">
    <property type="entry name" value="SNF2-like_sf"/>
</dbReference>
<dbReference type="InterPro" id="IPR049730">
    <property type="entry name" value="SNF2/RAD54-like_C"/>
</dbReference>
<proteinExistence type="predicted"/>
<dbReference type="InterPro" id="IPR001650">
    <property type="entry name" value="Helicase_C-like"/>
</dbReference>
<dbReference type="SMART" id="SM00487">
    <property type="entry name" value="DEXDc"/>
    <property type="match status" value="1"/>
</dbReference>
<dbReference type="Proteomes" id="UP001549146">
    <property type="component" value="Unassembled WGS sequence"/>
</dbReference>
<name>A0ABV2LXM7_9FLAO</name>
<evidence type="ECO:0000313" key="5">
    <source>
        <dbReference type="Proteomes" id="UP001549146"/>
    </source>
</evidence>
<dbReference type="EMBL" id="JBEPMO010000023">
    <property type="protein sequence ID" value="MET3732909.1"/>
    <property type="molecule type" value="Genomic_DNA"/>
</dbReference>
<dbReference type="CDD" id="cd18793">
    <property type="entry name" value="SF2_C_SNF"/>
    <property type="match status" value="1"/>
</dbReference>
<dbReference type="InterPro" id="IPR014001">
    <property type="entry name" value="Helicase_ATP-bd"/>
</dbReference>
<keyword evidence="1" id="KW-0378">Hydrolase</keyword>
<sequence>MILDNSKDKHTVFEWIQKYNNNGELDIVSGYFTIGALAWLSDNLNQTQNKFRFVFGDIVENNMKTSRVVDLLNENITIDAALKLNAAAKTCVDFLKQDKVICKTLTPNFCHAKAYLFKDENNDALNYYITGSSNLTEPGIGLKHTNNIELNIGETGNNLNFKELIEWFEELWNSKQASSEKLIEKDNKKTKKPFKQYLIDEIQSIYIEYTPKDLYYKVLFELFNEDFEDIDSNPEFKKQFHRLENTVIYNTLFNFQQKGVISLIKMLEAHNGAILADAVGLGKTWSALAVMKYYQEKREVILLSPKKLENNWRRYIKGHSSKFEDDKLDYKLFFHTDLTEERMDRIESFDYNFITNKTPKLLVIDESHNLRNNKSNRYKFLLEEIIKKNVDIKILLLSATPINNSLMDIRNQFNLIAKGENDFFKETLEVNNLEATFRQAQMAFNTWKEQENRNVGQLIKDLPQSLFFLTDALIVARTRNLIKGFENVLKFPLKLPPQNHYSTPEIFGENTFQNLLEFLPKRFSGYMPSFYLPQEEGVSVLHDEKQREFFLVKMMYILVFKRLESSWYSFSKTIENIHTHHSNVLHLIQAYEVSKKGAIDDFRNLQTDDEEIDDLISDAFEIGKKRKIKLSEIDKAGMLDVFKKHLIEDIKALKNIIDQTNSFKDKFNEEDGKQSVPSIDSKLEILMNIIKQKQSLSENNNNKKVIIFTVYHDTANYLFNHLTYRGFSRIGLVTGSVAKTSYDNIETKDFENILERFAPFTKVYNEKQWDFKTETERHLAFDEWKSWLKIEHNKDYRKAFDEPIEILIATDALSEGQNLQDADMVINYDIHWNPVRIIQRMGRIDRLGSPNDKIFGVNFWPSGDVNAYLNLQSRIESRMTAMTLAGAEVDANFTDGTKDIFGDDDTIESKLKDNLLVQLENSLEDLDGDKNFGFDDLSLERFRQDLWSELANEREKYNKIPNAVYTGFIADKSNLAENGIIALLGYPAKKPKVENHKYKQFELIYIDNQGADCLNNQKQILDFLDTHKYNPRIVNNKIDNGDEAEILALKNAFDTWMANKTTKTVVNEAGEQVKTVSNSLLNKIKGLGNAKKTDIKEVKEVNSFDEKYQTDNFDLITWFITTK</sequence>
<dbReference type="PANTHER" id="PTHR45766">
    <property type="entry name" value="DNA ANNEALING HELICASE AND ENDONUCLEASE ZRANB3 FAMILY MEMBER"/>
    <property type="match status" value="1"/>
</dbReference>
<keyword evidence="4" id="KW-0067">ATP-binding</keyword>
<evidence type="ECO:0000313" key="4">
    <source>
        <dbReference type="EMBL" id="MET3732909.1"/>
    </source>
</evidence>
<accession>A0ABV2LXM7</accession>
<dbReference type="GO" id="GO:0004386">
    <property type="term" value="F:helicase activity"/>
    <property type="evidence" value="ECO:0007669"/>
    <property type="project" value="UniProtKB-KW"/>
</dbReference>
<dbReference type="Gene3D" id="3.40.50.10810">
    <property type="entry name" value="Tandem AAA-ATPase domain"/>
    <property type="match status" value="1"/>
</dbReference>
<dbReference type="Pfam" id="PF00176">
    <property type="entry name" value="SNF2-rel_dom"/>
    <property type="match status" value="1"/>
</dbReference>
<evidence type="ECO:0000259" key="3">
    <source>
        <dbReference type="PROSITE" id="PS51194"/>
    </source>
</evidence>
<keyword evidence="4" id="KW-0347">Helicase</keyword>
<keyword evidence="5" id="KW-1185">Reference proteome</keyword>
<feature type="domain" description="Helicase C-terminal" evidence="3">
    <location>
        <begin position="682"/>
        <end position="890"/>
    </location>
</feature>
<gene>
    <name evidence="4" type="ORF">ABID46_002500</name>
</gene>
<dbReference type="SMART" id="SM00490">
    <property type="entry name" value="HELICc"/>
    <property type="match status" value="1"/>
</dbReference>
<dbReference type="RefSeq" id="WP_354510576.1">
    <property type="nucleotide sequence ID" value="NZ_JBEPMO010000023.1"/>
</dbReference>